<evidence type="ECO:0000313" key="1">
    <source>
        <dbReference type="EMBL" id="GAF90685.1"/>
    </source>
</evidence>
<comment type="caution">
    <text evidence="1">The sequence shown here is derived from an EMBL/GenBank/DDBJ whole genome shotgun (WGS) entry which is preliminary data.</text>
</comment>
<feature type="non-terminal residue" evidence="1">
    <location>
        <position position="73"/>
    </location>
</feature>
<dbReference type="AlphaFoldDB" id="X0UQA7"/>
<sequence length="73" mass="8622">MVTTNSPYTRTTWVESFAWNEIIQEVNELAENPNEGCDPLETLEEVEEDYIWNKRDIENVQNKLIEICPSNEF</sequence>
<dbReference type="EMBL" id="BARS01015457">
    <property type="protein sequence ID" value="GAF90685.1"/>
    <property type="molecule type" value="Genomic_DNA"/>
</dbReference>
<organism evidence="1">
    <name type="scientific">marine sediment metagenome</name>
    <dbReference type="NCBI Taxonomy" id="412755"/>
    <lineage>
        <taxon>unclassified sequences</taxon>
        <taxon>metagenomes</taxon>
        <taxon>ecological metagenomes</taxon>
    </lineage>
</organism>
<gene>
    <name evidence="1" type="ORF">S01H1_25575</name>
</gene>
<reference evidence="1" key="1">
    <citation type="journal article" date="2014" name="Front. Microbiol.">
        <title>High frequency of phylogenetically diverse reductive dehalogenase-homologous genes in deep subseafloor sedimentary metagenomes.</title>
        <authorList>
            <person name="Kawai M."/>
            <person name="Futagami T."/>
            <person name="Toyoda A."/>
            <person name="Takaki Y."/>
            <person name="Nishi S."/>
            <person name="Hori S."/>
            <person name="Arai W."/>
            <person name="Tsubouchi T."/>
            <person name="Morono Y."/>
            <person name="Uchiyama I."/>
            <person name="Ito T."/>
            <person name="Fujiyama A."/>
            <person name="Inagaki F."/>
            <person name="Takami H."/>
        </authorList>
    </citation>
    <scope>NUCLEOTIDE SEQUENCE</scope>
    <source>
        <strain evidence="1">Expedition CK06-06</strain>
    </source>
</reference>
<proteinExistence type="predicted"/>
<protein>
    <submittedName>
        <fullName evidence="1">Uncharacterized protein</fullName>
    </submittedName>
</protein>
<accession>X0UQA7</accession>
<name>X0UQA7_9ZZZZ</name>